<accession>A0ABN4Y7Y3</accession>
<dbReference type="Gene3D" id="2.40.160.20">
    <property type="match status" value="1"/>
</dbReference>
<evidence type="ECO:0000313" key="5">
    <source>
        <dbReference type="Proteomes" id="UP000191820"/>
    </source>
</evidence>
<proteinExistence type="predicted"/>
<dbReference type="SUPFAM" id="SSF56925">
    <property type="entry name" value="OMPA-like"/>
    <property type="match status" value="1"/>
</dbReference>
<evidence type="ECO:0000256" key="1">
    <source>
        <dbReference type="ARBA" id="ARBA00022729"/>
    </source>
</evidence>
<dbReference type="Proteomes" id="UP000191820">
    <property type="component" value="Chromosome"/>
</dbReference>
<feature type="chain" id="PRO_5047161374" evidence="2">
    <location>
        <begin position="23"/>
        <end position="192"/>
    </location>
</feature>
<dbReference type="InterPro" id="IPR011250">
    <property type="entry name" value="OMP/PagP_B-barrel"/>
</dbReference>
<feature type="domain" description="Outer membrane protein beta-barrel" evidence="3">
    <location>
        <begin position="11"/>
        <end position="192"/>
    </location>
</feature>
<feature type="signal peptide" evidence="2">
    <location>
        <begin position="1"/>
        <end position="22"/>
    </location>
</feature>
<evidence type="ECO:0000313" key="4">
    <source>
        <dbReference type="EMBL" id="ARD20596.1"/>
    </source>
</evidence>
<keyword evidence="1 2" id="KW-0732">Signal</keyword>
<dbReference type="EMBL" id="CP020472">
    <property type="protein sequence ID" value="ARD20596.1"/>
    <property type="molecule type" value="Genomic_DNA"/>
</dbReference>
<keyword evidence="5" id="KW-1185">Reference proteome</keyword>
<name>A0ABN4Y7Y3_9GAMM</name>
<dbReference type="RefSeq" id="WP_055025352.1">
    <property type="nucleotide sequence ID" value="NZ_CANMJJ010000021.1"/>
</dbReference>
<evidence type="ECO:0000259" key="3">
    <source>
        <dbReference type="Pfam" id="PF13505"/>
    </source>
</evidence>
<dbReference type="Pfam" id="PF13505">
    <property type="entry name" value="OMP_b-brl"/>
    <property type="match status" value="1"/>
</dbReference>
<protein>
    <submittedName>
        <fullName evidence="4">Membrane protein</fullName>
    </submittedName>
</protein>
<organism evidence="4 5">
    <name type="scientific">Shewanella japonica</name>
    <dbReference type="NCBI Taxonomy" id="93973"/>
    <lineage>
        <taxon>Bacteria</taxon>
        <taxon>Pseudomonadati</taxon>
        <taxon>Pseudomonadota</taxon>
        <taxon>Gammaproteobacteria</taxon>
        <taxon>Alteromonadales</taxon>
        <taxon>Shewanellaceae</taxon>
        <taxon>Shewanella</taxon>
    </lineage>
</organism>
<reference evidence="4 5" key="1">
    <citation type="submission" date="2017-03" db="EMBL/GenBank/DDBJ databases">
        <title>Genome sequencing of Shewanella japonica KCTC 22435.</title>
        <authorList>
            <person name="Kim K.M."/>
        </authorList>
    </citation>
    <scope>NUCLEOTIDE SEQUENCE [LARGE SCALE GENOMIC DNA]</scope>
    <source>
        <strain evidence="4 5">KCTC 22435</strain>
    </source>
</reference>
<dbReference type="InterPro" id="IPR027385">
    <property type="entry name" value="Beta-barrel_OMP"/>
</dbReference>
<evidence type="ECO:0000256" key="2">
    <source>
        <dbReference type="SAM" id="SignalP"/>
    </source>
</evidence>
<sequence length="192" mass="20953">MKRLSVVASAILMVGLSFNVTAEEHKARDTGWYVGGELSNVQLEVGSFDDSGAGFGAYGGYNFNHWFGIEGKWMLTNDLQDGRVDLGLAVFSAAPKFTWAINDTFSVFGKVGLAIRALEVDPDYDYDEGFDTADWSGVNVLYGVGITAAVSESLRLRLSYEYATGDLDADRSEMLDIDADTSQLALGLHYQF</sequence>
<gene>
    <name evidence="4" type="ORF">SJ2017_0248</name>
</gene>